<dbReference type="InterPro" id="IPR051325">
    <property type="entry name" value="Nudix_hydrolase_domain"/>
</dbReference>
<keyword evidence="5" id="KW-1185">Reference proteome</keyword>
<dbReference type="KEGG" id="pmad:BAY61_06405"/>
<dbReference type="Proteomes" id="UP000199494">
    <property type="component" value="Unassembled WGS sequence"/>
</dbReference>
<dbReference type="EMBL" id="FMZE01000002">
    <property type="protein sequence ID" value="SDC48692.1"/>
    <property type="molecule type" value="Genomic_DNA"/>
</dbReference>
<dbReference type="GO" id="GO:0004081">
    <property type="term" value="F:bis(5'-nucleosyl)-tetraphosphatase (asymmetrical) activity"/>
    <property type="evidence" value="ECO:0007669"/>
    <property type="project" value="TreeGrafter"/>
</dbReference>
<dbReference type="PRINTS" id="PR00502">
    <property type="entry name" value="NUDIXFAMILY"/>
</dbReference>
<evidence type="ECO:0000313" key="5">
    <source>
        <dbReference type="Proteomes" id="UP000199494"/>
    </source>
</evidence>
<protein>
    <submittedName>
        <fullName evidence="4">8-oxo-dGTP diphosphatase</fullName>
    </submittedName>
</protein>
<dbReference type="InterPro" id="IPR015797">
    <property type="entry name" value="NUDIX_hydrolase-like_dom_sf"/>
</dbReference>
<comment type="similarity">
    <text evidence="1 3">Belongs to the Nudix hydrolase family.</text>
</comment>
<proteinExistence type="inferred from homology"/>
<dbReference type="AlphaFoldDB" id="A0A222VLS4"/>
<dbReference type="Pfam" id="PF00293">
    <property type="entry name" value="NUDIX"/>
    <property type="match status" value="1"/>
</dbReference>
<dbReference type="SUPFAM" id="SSF53254">
    <property type="entry name" value="Phosphoglycerate mutase-like"/>
    <property type="match status" value="1"/>
</dbReference>
<dbReference type="PROSITE" id="PS51462">
    <property type="entry name" value="NUDIX"/>
    <property type="match status" value="1"/>
</dbReference>
<dbReference type="PANTHER" id="PTHR21340">
    <property type="entry name" value="DIADENOSINE 5,5-P1,P4-TETRAPHOSPHATE PYROPHOSPHOHYDROLASE MUTT"/>
    <property type="match status" value="1"/>
</dbReference>
<organism evidence="4 5">
    <name type="scientific">Prauserella marina</name>
    <dbReference type="NCBI Taxonomy" id="530584"/>
    <lineage>
        <taxon>Bacteria</taxon>
        <taxon>Bacillati</taxon>
        <taxon>Actinomycetota</taxon>
        <taxon>Actinomycetes</taxon>
        <taxon>Pseudonocardiales</taxon>
        <taxon>Pseudonocardiaceae</taxon>
        <taxon>Prauserella</taxon>
    </lineage>
</organism>
<dbReference type="CDD" id="cd07067">
    <property type="entry name" value="HP_PGM_like"/>
    <property type="match status" value="1"/>
</dbReference>
<dbReference type="SMART" id="SM00855">
    <property type="entry name" value="PGAM"/>
    <property type="match status" value="1"/>
</dbReference>
<dbReference type="InterPro" id="IPR020084">
    <property type="entry name" value="NUDIX_hydrolase_CS"/>
</dbReference>
<keyword evidence="2 3" id="KW-0378">Hydrolase</keyword>
<dbReference type="CDD" id="cd03673">
    <property type="entry name" value="NUDIX_Ap6A_hydrolase"/>
    <property type="match status" value="1"/>
</dbReference>
<sequence length="318" mass="33561">MSGTERPVIRAAGAVLWRRNPATEKLEVAVVHRNRYDDWSLPKGKLDQGETAPVAAVRELAEETGFDAVLGRFLTRVEYSVGEAAKTVDYFSARALGGLFAANEEVDELRWCSPELAVPMVGYDGDRAVLRQFMALPADLTTVLLVRHAKAGKRESWAGADDLRPLSEAGRRQAAALRVLLGTFGPDRVFAAPKLRCVQTVLGVADDLDRTVTTEPVFAEESFSSAPSATVARLLRIAAEGGTPVVCSQGGVIPALVRTLAERGGVGGVALPTGGTGSLASKKGSLWLLSFAADGDTPSLVAASYLPSPLPAPSPSVR</sequence>
<dbReference type="STRING" id="530584.SAMN05421630_102288"/>
<dbReference type="InterPro" id="IPR029033">
    <property type="entry name" value="His_PPase_superfam"/>
</dbReference>
<dbReference type="Gene3D" id="3.90.79.10">
    <property type="entry name" value="Nucleoside Triphosphate Pyrophosphohydrolase"/>
    <property type="match status" value="1"/>
</dbReference>
<evidence type="ECO:0000313" key="4">
    <source>
        <dbReference type="EMBL" id="SDC48692.1"/>
    </source>
</evidence>
<gene>
    <name evidence="4" type="ORF">SAMN05421630_102288</name>
</gene>
<reference evidence="4 5" key="1">
    <citation type="submission" date="2016-10" db="EMBL/GenBank/DDBJ databases">
        <authorList>
            <person name="de Groot N.N."/>
        </authorList>
    </citation>
    <scope>NUCLEOTIDE SEQUENCE [LARGE SCALE GENOMIC DNA]</scope>
    <source>
        <strain evidence="4 5">CGMCC 4.5506</strain>
    </source>
</reference>
<dbReference type="InterPro" id="IPR013078">
    <property type="entry name" value="His_Pase_superF_clade-1"/>
</dbReference>
<evidence type="ECO:0000256" key="1">
    <source>
        <dbReference type="ARBA" id="ARBA00005582"/>
    </source>
</evidence>
<dbReference type="GO" id="GO:0006754">
    <property type="term" value="P:ATP biosynthetic process"/>
    <property type="evidence" value="ECO:0007669"/>
    <property type="project" value="TreeGrafter"/>
</dbReference>
<dbReference type="SUPFAM" id="SSF55811">
    <property type="entry name" value="Nudix"/>
    <property type="match status" value="1"/>
</dbReference>
<dbReference type="InterPro" id="IPR000086">
    <property type="entry name" value="NUDIX_hydrolase_dom"/>
</dbReference>
<dbReference type="GO" id="GO:0006167">
    <property type="term" value="P:AMP biosynthetic process"/>
    <property type="evidence" value="ECO:0007669"/>
    <property type="project" value="TreeGrafter"/>
</dbReference>
<dbReference type="InterPro" id="IPR020476">
    <property type="entry name" value="Nudix_hydrolase"/>
</dbReference>
<name>A0A222VLS4_9PSEU</name>
<dbReference type="RefSeq" id="WP_245865862.1">
    <property type="nucleotide sequence ID" value="NZ_CP016353.1"/>
</dbReference>
<dbReference type="PROSITE" id="PS00893">
    <property type="entry name" value="NUDIX_BOX"/>
    <property type="match status" value="1"/>
</dbReference>
<dbReference type="PANTHER" id="PTHR21340:SF0">
    <property type="entry name" value="BIS(5'-NUCLEOSYL)-TETRAPHOSPHATASE [ASYMMETRICAL]"/>
    <property type="match status" value="1"/>
</dbReference>
<evidence type="ECO:0000256" key="3">
    <source>
        <dbReference type="RuleBase" id="RU003476"/>
    </source>
</evidence>
<evidence type="ECO:0000256" key="2">
    <source>
        <dbReference type="ARBA" id="ARBA00022801"/>
    </source>
</evidence>
<dbReference type="Pfam" id="PF00300">
    <property type="entry name" value="His_Phos_1"/>
    <property type="match status" value="1"/>
</dbReference>
<dbReference type="Gene3D" id="3.40.50.1240">
    <property type="entry name" value="Phosphoglycerate mutase-like"/>
    <property type="match status" value="1"/>
</dbReference>
<accession>A0A222VLS4</accession>